<reference evidence="2" key="1">
    <citation type="submission" date="2024-06" db="EMBL/GenBank/DDBJ databases">
        <authorList>
            <person name="Liu X."/>
            <person name="Lenzi L."/>
            <person name="Haldenby T S."/>
            <person name="Uol C."/>
        </authorList>
    </citation>
    <scope>NUCLEOTIDE SEQUENCE</scope>
</reference>
<evidence type="ECO:0000256" key="1">
    <source>
        <dbReference type="SAM" id="MobiDB-lite"/>
    </source>
</evidence>
<dbReference type="SUPFAM" id="SSF48371">
    <property type="entry name" value="ARM repeat"/>
    <property type="match status" value="1"/>
</dbReference>
<protein>
    <submittedName>
        <fullName evidence="2">Uncharacterized protein</fullName>
    </submittedName>
</protein>
<feature type="region of interest" description="Disordered" evidence="1">
    <location>
        <begin position="296"/>
        <end position="317"/>
    </location>
</feature>
<proteinExistence type="predicted"/>
<accession>A0AAV2TWQ1</accession>
<dbReference type="Proteomes" id="UP001497525">
    <property type="component" value="Unassembled WGS sequence"/>
</dbReference>
<name>A0AAV2TWQ1_CALDB</name>
<organism evidence="2 3">
    <name type="scientific">Calicophoron daubneyi</name>
    <name type="common">Rumen fluke</name>
    <name type="synonym">Paramphistomum daubneyi</name>
    <dbReference type="NCBI Taxonomy" id="300641"/>
    <lineage>
        <taxon>Eukaryota</taxon>
        <taxon>Metazoa</taxon>
        <taxon>Spiralia</taxon>
        <taxon>Lophotrochozoa</taxon>
        <taxon>Platyhelminthes</taxon>
        <taxon>Trematoda</taxon>
        <taxon>Digenea</taxon>
        <taxon>Plagiorchiida</taxon>
        <taxon>Pronocephalata</taxon>
        <taxon>Paramphistomoidea</taxon>
        <taxon>Paramphistomidae</taxon>
        <taxon>Calicophoron</taxon>
    </lineage>
</organism>
<sequence length="682" mass="77150">MKFYSVFQLFYLNFSSTGQTHPFALWMNTSSLIAELSKVNAMNGGEFNSHQYWLEVSQIFTSADSSDQSRLLKLFRSLLSENDDLTRASGIELLVPPLLKTLFSQSSVESADILWILSRLIRSCPHVDCPPETVLCLCKSVEVMVRDFQGSFSLLETVIKRANTKHEDIQNPLMEALEFLSQRLLQNEQNVWKILLVASVCIQNLNPVGRLHRSPKWMHPYSKFLLDCFQTSGLIRNRTSFYTVSSLACSLSHFHHGSLDWLRNLCKREKSGKPFAVFLTVVAIELQLLLTETLSPPKKNSSPDLSQSATSNSEIPTSPQAILRNCLLLLRISLPELKQRDEDMTDSSDSYRPLAELADDYTIKGLWLQLLDLASVIKGVLRSLHSSGRNSTRKDALLLRVYLNWLELYYSTHSSDLIASVDEDADRTDELNKLGKKFIQEEYSLFSPLFQTLLSSYLSDKKRFSPTEDGIEAIKNELEDIESCIKSLNVLSNLFHAVFSALRVQLFPESVRPSTVEWLIDGWKFIVHGDPMTVTNTHASAVVNVLELINHSSALAPSSECPNSTVSPFIPTEFLAVVIKDGLPKISSSFPPSLFDVCIETVILLLGMWIWPRNECGDSELENMKPMALGALFRLMLRSSGPRRLHLTCQLDESRYHFNVAEDKICKWDTGFWIDRACLSDV</sequence>
<dbReference type="AlphaFoldDB" id="A0AAV2TWQ1"/>
<dbReference type="EMBL" id="CAXLJL010000745">
    <property type="protein sequence ID" value="CAL5140601.1"/>
    <property type="molecule type" value="Genomic_DNA"/>
</dbReference>
<evidence type="ECO:0000313" key="2">
    <source>
        <dbReference type="EMBL" id="CAL5140601.1"/>
    </source>
</evidence>
<comment type="caution">
    <text evidence="2">The sequence shown here is derived from an EMBL/GenBank/DDBJ whole genome shotgun (WGS) entry which is preliminary data.</text>
</comment>
<dbReference type="InterPro" id="IPR016024">
    <property type="entry name" value="ARM-type_fold"/>
</dbReference>
<gene>
    <name evidence="2" type="ORF">CDAUBV1_LOCUS15909</name>
</gene>
<evidence type="ECO:0000313" key="3">
    <source>
        <dbReference type="Proteomes" id="UP001497525"/>
    </source>
</evidence>